<protein>
    <submittedName>
        <fullName evidence="1">MBL fold metallo-hydrolase</fullName>
    </submittedName>
</protein>
<dbReference type="RefSeq" id="WP_129604257.1">
    <property type="nucleotide sequence ID" value="NZ_CP035544.1"/>
</dbReference>
<sequence length="266" mass="29795">MNTYLKFLPVLLLFISSCKDGKKEEAAEALKTGTETMASEESQSELLISPIEHATAVVQWGNTTIYIDPVGGAEVFAEYPKPDLILITDIHGDHYNIETIEGLDTSDAKIMVPQAVADLMPEQFATQIDVLNNGESKERFNILVEAIPMYNLREEAKNFHVKGRGNGYVLNLGDERIYFSGDTEDIPEMRALEDIDKAFVCMNLPYTMTVNSAADAVLEFKPKQVYPYHFRGRPDVSDVNQFASLVNSGNPDIEVVQLDWYPSEPY</sequence>
<evidence type="ECO:0000313" key="1">
    <source>
        <dbReference type="EMBL" id="QBA64300.1"/>
    </source>
</evidence>
<dbReference type="EMBL" id="CP035544">
    <property type="protein sequence ID" value="QBA64300.1"/>
    <property type="molecule type" value="Genomic_DNA"/>
</dbReference>
<gene>
    <name evidence="1" type="ORF">EQY75_07010</name>
</gene>
<name>A0A411EA17_9FLAO</name>
<accession>A0A411EA17</accession>
<dbReference type="PANTHER" id="PTHR43546:SF3">
    <property type="entry name" value="UPF0173 METAL-DEPENDENT HYDROLASE MJ1163"/>
    <property type="match status" value="1"/>
</dbReference>
<dbReference type="PROSITE" id="PS51257">
    <property type="entry name" value="PROKAR_LIPOPROTEIN"/>
    <property type="match status" value="1"/>
</dbReference>
<dbReference type="InterPro" id="IPR050114">
    <property type="entry name" value="UPF0173_UPF0282_UlaG_hydrolase"/>
</dbReference>
<dbReference type="OrthoDB" id="9789133at2"/>
<organism evidence="1 2">
    <name type="scientific">Muriicola soli</name>
    <dbReference type="NCBI Taxonomy" id="2507538"/>
    <lineage>
        <taxon>Bacteria</taxon>
        <taxon>Pseudomonadati</taxon>
        <taxon>Bacteroidota</taxon>
        <taxon>Flavobacteriia</taxon>
        <taxon>Flavobacteriales</taxon>
        <taxon>Flavobacteriaceae</taxon>
        <taxon>Muriicola</taxon>
    </lineage>
</organism>
<proteinExistence type="predicted"/>
<dbReference type="KEGG" id="mur:EQY75_07010"/>
<dbReference type="AlphaFoldDB" id="A0A411EA17"/>
<reference evidence="1 2" key="1">
    <citation type="submission" date="2019-01" db="EMBL/GenBank/DDBJ databases">
        <title>Muriicola soli sp. nov., isolated from soil.</title>
        <authorList>
            <person name="Kang H.J."/>
            <person name="Kim S.B."/>
        </authorList>
    </citation>
    <scope>NUCLEOTIDE SEQUENCE [LARGE SCALE GENOMIC DNA]</scope>
    <source>
        <strain evidence="1 2">MMS17-SY002</strain>
    </source>
</reference>
<dbReference type="Gene3D" id="3.60.15.10">
    <property type="entry name" value="Ribonuclease Z/Hydroxyacylglutathione hydrolase-like"/>
    <property type="match status" value="1"/>
</dbReference>
<dbReference type="SUPFAM" id="SSF56281">
    <property type="entry name" value="Metallo-hydrolase/oxidoreductase"/>
    <property type="match status" value="1"/>
</dbReference>
<keyword evidence="2" id="KW-1185">Reference proteome</keyword>
<dbReference type="Pfam" id="PF13483">
    <property type="entry name" value="Lactamase_B_3"/>
    <property type="match status" value="1"/>
</dbReference>
<dbReference type="Proteomes" id="UP000290889">
    <property type="component" value="Chromosome"/>
</dbReference>
<evidence type="ECO:0000313" key="2">
    <source>
        <dbReference type="Proteomes" id="UP000290889"/>
    </source>
</evidence>
<keyword evidence="1" id="KW-0378">Hydrolase</keyword>
<dbReference type="PANTHER" id="PTHR43546">
    <property type="entry name" value="UPF0173 METAL-DEPENDENT HYDROLASE MJ1163-RELATED"/>
    <property type="match status" value="1"/>
</dbReference>
<dbReference type="GO" id="GO:0016787">
    <property type="term" value="F:hydrolase activity"/>
    <property type="evidence" value="ECO:0007669"/>
    <property type="project" value="UniProtKB-KW"/>
</dbReference>
<dbReference type="InterPro" id="IPR036866">
    <property type="entry name" value="RibonucZ/Hydroxyglut_hydro"/>
</dbReference>